<gene>
    <name evidence="8" type="ORF">JOF36_003174</name>
</gene>
<evidence type="ECO:0000313" key="8">
    <source>
        <dbReference type="EMBL" id="MBP2367478.1"/>
    </source>
</evidence>
<feature type="transmembrane region" description="Helical" evidence="7">
    <location>
        <begin position="7"/>
        <end position="31"/>
    </location>
</feature>
<evidence type="ECO:0000256" key="1">
    <source>
        <dbReference type="ARBA" id="ARBA00004651"/>
    </source>
</evidence>
<comment type="subcellular location">
    <subcellularLocation>
        <location evidence="1">Cell membrane</location>
        <topology evidence="1">Multi-pass membrane protein</topology>
    </subcellularLocation>
</comment>
<evidence type="ECO:0000256" key="3">
    <source>
        <dbReference type="ARBA" id="ARBA00022475"/>
    </source>
</evidence>
<evidence type="ECO:0000256" key="4">
    <source>
        <dbReference type="ARBA" id="ARBA00022692"/>
    </source>
</evidence>
<dbReference type="EMBL" id="JAGINU010000001">
    <property type="protein sequence ID" value="MBP2367478.1"/>
    <property type="molecule type" value="Genomic_DNA"/>
</dbReference>
<evidence type="ECO:0000256" key="2">
    <source>
        <dbReference type="ARBA" id="ARBA00011006"/>
    </source>
</evidence>
<accession>A0ABS4VUS3</accession>
<evidence type="ECO:0000256" key="5">
    <source>
        <dbReference type="ARBA" id="ARBA00022989"/>
    </source>
</evidence>
<comment type="similarity">
    <text evidence="2">Belongs to the UPF0410 family.</text>
</comment>
<evidence type="ECO:0000256" key="6">
    <source>
        <dbReference type="ARBA" id="ARBA00023136"/>
    </source>
</evidence>
<organism evidence="8 9">
    <name type="scientific">Pseudonocardia parietis</name>
    <dbReference type="NCBI Taxonomy" id="570936"/>
    <lineage>
        <taxon>Bacteria</taxon>
        <taxon>Bacillati</taxon>
        <taxon>Actinomycetota</taxon>
        <taxon>Actinomycetes</taxon>
        <taxon>Pseudonocardiales</taxon>
        <taxon>Pseudonocardiaceae</taxon>
        <taxon>Pseudonocardia</taxon>
    </lineage>
</organism>
<dbReference type="Pfam" id="PF04226">
    <property type="entry name" value="Transgly_assoc"/>
    <property type="match status" value="1"/>
</dbReference>
<keyword evidence="4 7" id="KW-0812">Transmembrane</keyword>
<protein>
    <submittedName>
        <fullName evidence="8">Membrane protein YeaQ/YmgE (Transglycosylase-associated protein family)</fullName>
    </submittedName>
</protein>
<evidence type="ECO:0000313" key="9">
    <source>
        <dbReference type="Proteomes" id="UP001519295"/>
    </source>
</evidence>
<evidence type="ECO:0000256" key="7">
    <source>
        <dbReference type="SAM" id="Phobius"/>
    </source>
</evidence>
<keyword evidence="6 7" id="KW-0472">Membrane</keyword>
<comment type="caution">
    <text evidence="8">The sequence shown here is derived from an EMBL/GenBank/DDBJ whole genome shotgun (WGS) entry which is preliminary data.</text>
</comment>
<keyword evidence="9" id="KW-1185">Reference proteome</keyword>
<name>A0ABS4VUS3_9PSEU</name>
<dbReference type="Proteomes" id="UP001519295">
    <property type="component" value="Unassembled WGS sequence"/>
</dbReference>
<keyword evidence="3" id="KW-1003">Cell membrane</keyword>
<sequence length="70" mass="7460">MPGRTLLNVALTTLIGIVGAVAGGYIGWMIFNSGLDMFFDLNTWILALVGAVVLLGIWRLVAGRRTRAGV</sequence>
<reference evidence="8 9" key="1">
    <citation type="submission" date="2021-03" db="EMBL/GenBank/DDBJ databases">
        <title>Sequencing the genomes of 1000 actinobacteria strains.</title>
        <authorList>
            <person name="Klenk H.-P."/>
        </authorList>
    </citation>
    <scope>NUCLEOTIDE SEQUENCE [LARGE SCALE GENOMIC DNA]</scope>
    <source>
        <strain evidence="8 9">DSM 45256</strain>
    </source>
</reference>
<dbReference type="InterPro" id="IPR007341">
    <property type="entry name" value="Transgly_assoc"/>
</dbReference>
<keyword evidence="5 7" id="KW-1133">Transmembrane helix</keyword>
<proteinExistence type="inferred from homology"/>
<feature type="transmembrane region" description="Helical" evidence="7">
    <location>
        <begin position="43"/>
        <end position="61"/>
    </location>
</feature>